<sequence>MVAVVGRKHSGKTTLVARLAAELGRRGHRVMTIKHGHHTFNIDPSTTDTYRHYHEGLAERVAMIAPDKFALVERRTERLGPEEVAERYMADADVVLCEGFRDSSLPRIEVFREAAHPAPYYEPGGPDAGHYLAVLTDRVGDARATGATAPAGPLAGAAVVPLGDAGWLDHLASLVERLVMARAC</sequence>
<dbReference type="NCBIfam" id="TIGR00176">
    <property type="entry name" value="mobB"/>
    <property type="match status" value="1"/>
</dbReference>
<evidence type="ECO:0000313" key="2">
    <source>
        <dbReference type="EMBL" id="CAA9307900.1"/>
    </source>
</evidence>
<dbReference type="AlphaFoldDB" id="A0A6J4KKX2"/>
<name>A0A6J4KKX2_9BACT</name>
<dbReference type="InterPro" id="IPR027417">
    <property type="entry name" value="P-loop_NTPase"/>
</dbReference>
<dbReference type="GO" id="GO:0005525">
    <property type="term" value="F:GTP binding"/>
    <property type="evidence" value="ECO:0007669"/>
    <property type="project" value="InterPro"/>
</dbReference>
<dbReference type="PANTHER" id="PTHR40072">
    <property type="entry name" value="MOLYBDOPTERIN-GUANINE DINUCLEOTIDE BIOSYNTHESIS ADAPTER PROTEIN-RELATED"/>
    <property type="match status" value="1"/>
</dbReference>
<organism evidence="2">
    <name type="scientific">uncultured Gemmatimonadaceae bacterium</name>
    <dbReference type="NCBI Taxonomy" id="246130"/>
    <lineage>
        <taxon>Bacteria</taxon>
        <taxon>Pseudomonadati</taxon>
        <taxon>Gemmatimonadota</taxon>
        <taxon>Gemmatimonadia</taxon>
        <taxon>Gemmatimonadales</taxon>
        <taxon>Gemmatimonadaceae</taxon>
        <taxon>environmental samples</taxon>
    </lineage>
</organism>
<dbReference type="PANTHER" id="PTHR40072:SF1">
    <property type="entry name" value="MOLYBDOPTERIN-GUANINE DINUCLEOTIDE BIOSYNTHESIS ADAPTER PROTEIN"/>
    <property type="match status" value="1"/>
</dbReference>
<proteinExistence type="predicted"/>
<protein>
    <recommendedName>
        <fullName evidence="1">Molybdopterin-guanine dinucleotide biosynthesis protein B (MobB) domain-containing protein</fullName>
    </recommendedName>
</protein>
<gene>
    <name evidence="2" type="ORF">AVDCRST_MAG11-1280</name>
</gene>
<accession>A0A6J4KKX2</accession>
<dbReference type="Pfam" id="PF03205">
    <property type="entry name" value="MobB"/>
    <property type="match status" value="1"/>
</dbReference>
<dbReference type="InterPro" id="IPR004435">
    <property type="entry name" value="MobB_dom"/>
</dbReference>
<dbReference type="EMBL" id="CADCTU010000288">
    <property type="protein sequence ID" value="CAA9307900.1"/>
    <property type="molecule type" value="Genomic_DNA"/>
</dbReference>
<reference evidence="2" key="1">
    <citation type="submission" date="2020-02" db="EMBL/GenBank/DDBJ databases">
        <authorList>
            <person name="Meier V. D."/>
        </authorList>
    </citation>
    <scope>NUCLEOTIDE SEQUENCE</scope>
    <source>
        <strain evidence="2">AVDCRST_MAG11</strain>
    </source>
</reference>
<dbReference type="SUPFAM" id="SSF52540">
    <property type="entry name" value="P-loop containing nucleoside triphosphate hydrolases"/>
    <property type="match status" value="1"/>
</dbReference>
<dbReference type="InterPro" id="IPR052539">
    <property type="entry name" value="MGD_biosynthesis_adapter"/>
</dbReference>
<dbReference type="Gene3D" id="3.40.50.300">
    <property type="entry name" value="P-loop containing nucleotide triphosphate hydrolases"/>
    <property type="match status" value="1"/>
</dbReference>
<feature type="domain" description="Molybdopterin-guanine dinucleotide biosynthesis protein B (MobB)" evidence="1">
    <location>
        <begin position="2"/>
        <end position="120"/>
    </location>
</feature>
<dbReference type="GO" id="GO:0006777">
    <property type="term" value="P:Mo-molybdopterin cofactor biosynthetic process"/>
    <property type="evidence" value="ECO:0007669"/>
    <property type="project" value="InterPro"/>
</dbReference>
<evidence type="ECO:0000259" key="1">
    <source>
        <dbReference type="Pfam" id="PF03205"/>
    </source>
</evidence>